<protein>
    <submittedName>
        <fullName evidence="1">Uncharacterized protein</fullName>
    </submittedName>
</protein>
<evidence type="ECO:0000313" key="2">
    <source>
        <dbReference type="Proteomes" id="UP000094652"/>
    </source>
</evidence>
<reference evidence="2" key="1">
    <citation type="submission" date="2016-09" db="EMBL/GenBank/DDBJ databases">
        <title>Genomics of Clostridium taeniosporum, an organism which forms endospores with ribbon-like appendages.</title>
        <authorList>
            <person name="Walker J.R."/>
        </authorList>
    </citation>
    <scope>NUCLEOTIDE SEQUENCE [LARGE SCALE GENOMIC DNA]</scope>
    <source>
        <strain evidence="2">1/k</strain>
        <plasmid evidence="2">Plasmid pct2</plasmid>
    </source>
</reference>
<evidence type="ECO:0000313" key="1">
    <source>
        <dbReference type="EMBL" id="AOR24994.1"/>
    </source>
</evidence>
<name>A0A1D7XNV6_9CLOT</name>
<dbReference type="Proteomes" id="UP000094652">
    <property type="component" value="Plasmid pCt2"/>
</dbReference>
<dbReference type="KEGG" id="ctae:BGI42_14705"/>
<gene>
    <name evidence="1" type="ORF">BGI42_14705</name>
</gene>
<organism evidence="1 2">
    <name type="scientific">Clostridium taeniosporum</name>
    <dbReference type="NCBI Taxonomy" id="394958"/>
    <lineage>
        <taxon>Bacteria</taxon>
        <taxon>Bacillati</taxon>
        <taxon>Bacillota</taxon>
        <taxon>Clostridia</taxon>
        <taxon>Eubacteriales</taxon>
        <taxon>Clostridiaceae</taxon>
        <taxon>Clostridium</taxon>
    </lineage>
</organism>
<dbReference type="AlphaFoldDB" id="A0A1D7XNV6"/>
<accession>A0A1D7XNV6</accession>
<geneLocation type="plasmid" evidence="2">
    <name>pct2</name>
</geneLocation>
<keyword evidence="1" id="KW-0614">Plasmid</keyword>
<dbReference type="OrthoDB" id="1934473at2"/>
<proteinExistence type="predicted"/>
<dbReference type="EMBL" id="CP017255">
    <property type="protein sequence ID" value="AOR24994.1"/>
    <property type="molecule type" value="Genomic_DNA"/>
</dbReference>
<dbReference type="RefSeq" id="WP_069681113.1">
    <property type="nucleotide sequence ID" value="NZ_CP017255.2"/>
</dbReference>
<sequence length="99" mass="11559">MSINLRNNIKNNIKKENKTLNVDNNIKAHAKDNEDETAMKKFTIGKKKEDKSVRKSFPLYVDGSMQKKLDDICKKTKYSRNELIVMMIQHCIDNLEITD</sequence>
<keyword evidence="2" id="KW-1185">Reference proteome</keyword>